<evidence type="ECO:0000313" key="2">
    <source>
        <dbReference type="Proteomes" id="UP000323994"/>
    </source>
</evidence>
<dbReference type="OrthoDB" id="9798438at2"/>
<gene>
    <name evidence="1" type="ORF">FEM33_06165</name>
</gene>
<proteinExistence type="predicted"/>
<organism evidence="1 2">
    <name type="scientific">Dyadobacter flavalbus</name>
    <dbReference type="NCBI Taxonomy" id="2579942"/>
    <lineage>
        <taxon>Bacteria</taxon>
        <taxon>Pseudomonadati</taxon>
        <taxon>Bacteroidota</taxon>
        <taxon>Cytophagia</taxon>
        <taxon>Cytophagales</taxon>
        <taxon>Spirosomataceae</taxon>
        <taxon>Dyadobacter</taxon>
    </lineage>
</organism>
<dbReference type="EMBL" id="VBSN01000027">
    <property type="protein sequence ID" value="KAA6440189.1"/>
    <property type="molecule type" value="Genomic_DNA"/>
</dbReference>
<evidence type="ECO:0000313" key="1">
    <source>
        <dbReference type="EMBL" id="KAA6440189.1"/>
    </source>
</evidence>
<accession>A0A5M8QVL3</accession>
<name>A0A5M8QVL3_9BACT</name>
<protein>
    <submittedName>
        <fullName evidence="1">Esterase-like activity of phytase family protein</fullName>
    </submittedName>
</protein>
<dbReference type="Proteomes" id="UP000323994">
    <property type="component" value="Unassembled WGS sequence"/>
</dbReference>
<dbReference type="AlphaFoldDB" id="A0A5M8QVL3"/>
<dbReference type="RefSeq" id="WP_139011213.1">
    <property type="nucleotide sequence ID" value="NZ_VBSN01000027.1"/>
</dbReference>
<sequence>MNKLMYLWYAVKTVLCTCQPDHSINNFEKVKSHYQIKKIGTLPAVAAESSGLAAGNGKNSFWTHNDSGGKAELYEFDLSGKLLSTKTVPGAKNTDWEDLAKDPENNIYIGDFGNNAGNRKSFDIYRIPPDQNATEKITFEYAAQKGTSGASDIPEFDCEAFFYHNKNLYLFSKNWTKDKQVKLYRLPAEKGNHSLSPVDSIYIDALVTSADISPDGKTFAVLTYGKVLLFGVDGNEINFKKPLGCFRLVKMQNEAILFLNNTDLLVTNEQGSIYRITYR</sequence>
<comment type="caution">
    <text evidence="1">The sequence shown here is derived from an EMBL/GenBank/DDBJ whole genome shotgun (WGS) entry which is preliminary data.</text>
</comment>
<keyword evidence="2" id="KW-1185">Reference proteome</keyword>
<dbReference type="SUPFAM" id="SSF63829">
    <property type="entry name" value="Calcium-dependent phosphotriesterase"/>
    <property type="match status" value="1"/>
</dbReference>
<reference evidence="1 2" key="1">
    <citation type="submission" date="2019-05" db="EMBL/GenBank/DDBJ databases">
        <authorList>
            <person name="Qu J.-H."/>
        </authorList>
    </citation>
    <scope>NUCLEOTIDE SEQUENCE [LARGE SCALE GENOMIC DNA]</scope>
    <source>
        <strain evidence="1 2">NS28</strain>
    </source>
</reference>